<evidence type="ECO:0000256" key="2">
    <source>
        <dbReference type="ARBA" id="ARBA00007069"/>
    </source>
</evidence>
<dbReference type="PANTHER" id="PTHR42929:SF5">
    <property type="entry name" value="ABC TRANSPORTER PERMEASE PROTEIN"/>
    <property type="match status" value="1"/>
</dbReference>
<dbReference type="InterPro" id="IPR035906">
    <property type="entry name" value="MetI-like_sf"/>
</dbReference>
<evidence type="ECO:0000259" key="9">
    <source>
        <dbReference type="PROSITE" id="PS50928"/>
    </source>
</evidence>
<dbReference type="RefSeq" id="WP_183192190.1">
    <property type="nucleotide sequence ID" value="NZ_JACICD010000020.1"/>
</dbReference>
<dbReference type="CDD" id="cd06261">
    <property type="entry name" value="TM_PBP2"/>
    <property type="match status" value="1"/>
</dbReference>
<protein>
    <submittedName>
        <fullName evidence="10">Putative spermidine/putrescine transport system permease protein</fullName>
    </submittedName>
</protein>
<keyword evidence="6 8" id="KW-1133">Transmembrane helix</keyword>
<feature type="transmembrane region" description="Helical" evidence="8">
    <location>
        <begin position="315"/>
        <end position="336"/>
    </location>
</feature>
<feature type="transmembrane region" description="Helical" evidence="8">
    <location>
        <begin position="205"/>
        <end position="230"/>
    </location>
</feature>
<dbReference type="Pfam" id="PF00528">
    <property type="entry name" value="BPD_transp_1"/>
    <property type="match status" value="1"/>
</dbReference>
<evidence type="ECO:0000313" key="11">
    <source>
        <dbReference type="Proteomes" id="UP000533469"/>
    </source>
</evidence>
<comment type="similarity">
    <text evidence="2">Belongs to the binding-protein-dependent transport system permease family. CysTW subfamily.</text>
</comment>
<reference evidence="10 11" key="1">
    <citation type="submission" date="2020-08" db="EMBL/GenBank/DDBJ databases">
        <title>Genomic Encyclopedia of Type Strains, Phase IV (KMG-IV): sequencing the most valuable type-strain genomes for metagenomic binning, comparative biology and taxonomic classification.</title>
        <authorList>
            <person name="Goeker M."/>
        </authorList>
    </citation>
    <scope>NUCLEOTIDE SEQUENCE [LARGE SCALE GENOMIC DNA]</scope>
    <source>
        <strain evidence="10 11">DSM 5895</strain>
    </source>
</reference>
<gene>
    <name evidence="10" type="ORF">FHS55_004659</name>
</gene>
<dbReference type="GO" id="GO:0005886">
    <property type="term" value="C:plasma membrane"/>
    <property type="evidence" value="ECO:0007669"/>
    <property type="project" value="UniProtKB-SubCell"/>
</dbReference>
<evidence type="ECO:0000256" key="5">
    <source>
        <dbReference type="ARBA" id="ARBA00022692"/>
    </source>
</evidence>
<evidence type="ECO:0000256" key="4">
    <source>
        <dbReference type="ARBA" id="ARBA00022475"/>
    </source>
</evidence>
<feature type="transmembrane region" description="Helical" evidence="8">
    <location>
        <begin position="12"/>
        <end position="34"/>
    </location>
</feature>
<comment type="caution">
    <text evidence="10">The sequence shown here is derived from an EMBL/GenBank/DDBJ whole genome shotgun (WGS) entry which is preliminary data.</text>
</comment>
<evidence type="ECO:0000313" key="10">
    <source>
        <dbReference type="EMBL" id="MBB3774009.1"/>
    </source>
</evidence>
<evidence type="ECO:0000256" key="6">
    <source>
        <dbReference type="ARBA" id="ARBA00022989"/>
    </source>
</evidence>
<dbReference type="PROSITE" id="PS50928">
    <property type="entry name" value="ABC_TM1"/>
    <property type="match status" value="1"/>
</dbReference>
<dbReference type="EMBL" id="JACICD010000020">
    <property type="protein sequence ID" value="MBB3774009.1"/>
    <property type="molecule type" value="Genomic_DNA"/>
</dbReference>
<dbReference type="GO" id="GO:0055085">
    <property type="term" value="P:transmembrane transport"/>
    <property type="evidence" value="ECO:0007669"/>
    <property type="project" value="InterPro"/>
</dbReference>
<dbReference type="Gene3D" id="1.10.3720.10">
    <property type="entry name" value="MetI-like"/>
    <property type="match status" value="1"/>
</dbReference>
<keyword evidence="11" id="KW-1185">Reference proteome</keyword>
<proteinExistence type="inferred from homology"/>
<keyword evidence="7 8" id="KW-0472">Membrane</keyword>
<accession>A0A839ZGQ0</accession>
<dbReference type="Proteomes" id="UP000533469">
    <property type="component" value="Unassembled WGS sequence"/>
</dbReference>
<dbReference type="SUPFAM" id="SSF161098">
    <property type="entry name" value="MetI-like"/>
    <property type="match status" value="1"/>
</dbReference>
<evidence type="ECO:0000256" key="1">
    <source>
        <dbReference type="ARBA" id="ARBA00004651"/>
    </source>
</evidence>
<feature type="transmembrane region" description="Helical" evidence="8">
    <location>
        <begin position="356"/>
        <end position="379"/>
    </location>
</feature>
<feature type="transmembrane region" description="Helical" evidence="8">
    <location>
        <begin position="170"/>
        <end position="193"/>
    </location>
</feature>
<evidence type="ECO:0000256" key="7">
    <source>
        <dbReference type="ARBA" id="ARBA00023136"/>
    </source>
</evidence>
<sequence>MNAVSPSRAGWALVLPLVAFIVIAFLAPIATMLLRSVHDPEIADLMPRTRQALAQWDGTGVRQVAFEAVSADLREASATNQIGRLAQRLNRERNGLRVLIDVTARHLEREPDTKLSRIDPGWSDPALWQILARVTSPWTGRHLLNALDLTVTPDGILVRQEEARRLYVDLFLRTAWVAALVTLICALLGYPYAYAMAAAGPSLGALLLFLVLLPFWTSLLVRATAWIVLLQRRGVINEGLLAMGLIGETGRLDLIYNMTGTIIVMVHVLLPFFVLPLYSVMAGLPTSYVRASASLGAHPLRTFARVYLPLTYPGVAAGGLLVFILSLGYYVTPALVGGRTGQLISNQIAFHMQRSLNWGLAAALGTLLLLAVLLLALTLPRLAERGGLRT</sequence>
<comment type="subcellular location">
    <subcellularLocation>
        <location evidence="1 8">Cell membrane</location>
        <topology evidence="1 8">Multi-pass membrane protein</topology>
    </subcellularLocation>
</comment>
<keyword evidence="3 8" id="KW-0813">Transport</keyword>
<evidence type="ECO:0000256" key="8">
    <source>
        <dbReference type="RuleBase" id="RU363032"/>
    </source>
</evidence>
<dbReference type="PANTHER" id="PTHR42929">
    <property type="entry name" value="INNER MEMBRANE ABC TRANSPORTER PERMEASE PROTEIN YDCU-RELATED-RELATED"/>
    <property type="match status" value="1"/>
</dbReference>
<feature type="transmembrane region" description="Helical" evidence="8">
    <location>
        <begin position="254"/>
        <end position="278"/>
    </location>
</feature>
<feature type="domain" description="ABC transmembrane type-1" evidence="9">
    <location>
        <begin position="171"/>
        <end position="379"/>
    </location>
</feature>
<dbReference type="InterPro" id="IPR000515">
    <property type="entry name" value="MetI-like"/>
</dbReference>
<dbReference type="AlphaFoldDB" id="A0A839ZGQ0"/>
<keyword evidence="4" id="KW-1003">Cell membrane</keyword>
<keyword evidence="5 8" id="KW-0812">Transmembrane</keyword>
<evidence type="ECO:0000256" key="3">
    <source>
        <dbReference type="ARBA" id="ARBA00022448"/>
    </source>
</evidence>
<organism evidence="10 11">
    <name type="scientific">Ancylobacter tetraedralis</name>
    <dbReference type="NCBI Taxonomy" id="217068"/>
    <lineage>
        <taxon>Bacteria</taxon>
        <taxon>Pseudomonadati</taxon>
        <taxon>Pseudomonadota</taxon>
        <taxon>Alphaproteobacteria</taxon>
        <taxon>Hyphomicrobiales</taxon>
        <taxon>Xanthobacteraceae</taxon>
        <taxon>Ancylobacter</taxon>
    </lineage>
</organism>
<name>A0A839ZGQ0_9HYPH</name>